<dbReference type="AlphaFoldDB" id="A0A327XH63"/>
<proteinExistence type="predicted"/>
<accession>A0A327XH63</accession>
<evidence type="ECO:0000313" key="2">
    <source>
        <dbReference type="EMBL" id="RAK07814.1"/>
    </source>
</evidence>
<reference evidence="2 3" key="1">
    <citation type="submission" date="2018-06" db="EMBL/GenBank/DDBJ databases">
        <title>Genomic Encyclopedia of Archaeal and Bacterial Type Strains, Phase II (KMG-II): from individual species to whole genera.</title>
        <authorList>
            <person name="Goeker M."/>
        </authorList>
    </citation>
    <scope>NUCLEOTIDE SEQUENCE [LARGE SCALE GENOMIC DNA]</scope>
    <source>
        <strain evidence="2 3">DSM 22011</strain>
    </source>
</reference>
<sequence length="551" mass="61533">MRILFYNWVDYLDDERRGGGVSIYQKNVIHALNAEEATECLFLSSGISYDLLNDRPRWEQVRHGPTEDRALRFEIVNSGALAPGHHSFGDPRQVEDPATEAAFFDFLRAKGPFDVVHFNNLEGIPAGVLKLKEHFPDTRVILSLHNYFPVCPQVNLWYQEEENCLDYENGRKCVTCLPYQHDQRVIRLANGVAFNLKKAGIRPGSRLFDRGFGPAMRVANRLVRFWARRIRRSRPASLTPATAPQRAPGQVLERLEARNAKFAKRRRDMATLINTHCDSVLCVSHRVGEVAARYGIAPDLLETSYIGTRHADKFAQTRPAVTLLGDDGLLTMGYLGYMRRDKGFFFMLEALEGMPDALAARIRLVIASRRADAETMERVVALSERFASVQYADGYAHDQLDALLDGVGVGVIPVLWEDNLPQVAIEMHARHIPLLTSDLGGAQELGGSADMRFTSGDIDDFHARVQAMLDGEIDLSQYWSGALAPYSMENHLAELHQVYASPVRPIGMLPSAPGADPELGRDLRPVESIDDNGPVGAYEIEPGEINETQDP</sequence>
<dbReference type="SUPFAM" id="SSF53756">
    <property type="entry name" value="UDP-Glycosyltransferase/glycogen phosphorylase"/>
    <property type="match status" value="1"/>
</dbReference>
<name>A0A327XH63_9RHOB</name>
<gene>
    <name evidence="2" type="ORF">ATI53_10915</name>
</gene>
<dbReference type="EMBL" id="QLMG01000091">
    <property type="protein sequence ID" value="RAK07814.1"/>
    <property type="molecule type" value="Genomic_DNA"/>
</dbReference>
<feature type="region of interest" description="Disordered" evidence="1">
    <location>
        <begin position="510"/>
        <end position="551"/>
    </location>
</feature>
<feature type="compositionally biased region" description="Basic and acidic residues" evidence="1">
    <location>
        <begin position="518"/>
        <end position="527"/>
    </location>
</feature>
<dbReference type="Gene3D" id="3.40.50.2000">
    <property type="entry name" value="Glycogen Phosphorylase B"/>
    <property type="match status" value="1"/>
</dbReference>
<keyword evidence="3" id="KW-1185">Reference proteome</keyword>
<comment type="caution">
    <text evidence="2">The sequence shown here is derived from an EMBL/GenBank/DDBJ whole genome shotgun (WGS) entry which is preliminary data.</text>
</comment>
<evidence type="ECO:0000313" key="3">
    <source>
        <dbReference type="Proteomes" id="UP000249165"/>
    </source>
</evidence>
<dbReference type="RefSeq" id="WP_111551414.1">
    <property type="nucleotide sequence ID" value="NZ_LIGK01000043.1"/>
</dbReference>
<evidence type="ECO:0000256" key="1">
    <source>
        <dbReference type="SAM" id="MobiDB-lite"/>
    </source>
</evidence>
<dbReference type="GO" id="GO:0016740">
    <property type="term" value="F:transferase activity"/>
    <property type="evidence" value="ECO:0007669"/>
    <property type="project" value="UniProtKB-KW"/>
</dbReference>
<protein>
    <submittedName>
        <fullName evidence="2">Glycosyltransferase involved in cell wall biosynthesis</fullName>
    </submittedName>
</protein>
<keyword evidence="2" id="KW-0808">Transferase</keyword>
<dbReference type="OrthoDB" id="9807414at2"/>
<organism evidence="2 3">
    <name type="scientific">Salipiger aestuarii</name>
    <dbReference type="NCBI Taxonomy" id="568098"/>
    <lineage>
        <taxon>Bacteria</taxon>
        <taxon>Pseudomonadati</taxon>
        <taxon>Pseudomonadota</taxon>
        <taxon>Alphaproteobacteria</taxon>
        <taxon>Rhodobacterales</taxon>
        <taxon>Roseobacteraceae</taxon>
        <taxon>Salipiger</taxon>
    </lineage>
</organism>
<dbReference type="Proteomes" id="UP000249165">
    <property type="component" value="Unassembled WGS sequence"/>
</dbReference>
<dbReference type="Pfam" id="PF13692">
    <property type="entry name" value="Glyco_trans_1_4"/>
    <property type="match status" value="1"/>
</dbReference>
<feature type="compositionally biased region" description="Acidic residues" evidence="1">
    <location>
        <begin position="541"/>
        <end position="551"/>
    </location>
</feature>